<dbReference type="EMBL" id="WBVQ01000002">
    <property type="protein sequence ID" value="KAB2815842.1"/>
    <property type="molecule type" value="Genomic_DNA"/>
</dbReference>
<keyword evidence="1" id="KW-0812">Transmembrane</keyword>
<evidence type="ECO:0000256" key="1">
    <source>
        <dbReference type="SAM" id="Phobius"/>
    </source>
</evidence>
<dbReference type="RefSeq" id="WP_151693271.1">
    <property type="nucleotide sequence ID" value="NZ_BMGX01000001.1"/>
</dbReference>
<evidence type="ECO:0000313" key="2">
    <source>
        <dbReference type="EMBL" id="KAB2815842.1"/>
    </source>
</evidence>
<organism evidence="2 3">
    <name type="scientific">Phaeocystidibacter marisrubri</name>
    <dbReference type="NCBI Taxonomy" id="1577780"/>
    <lineage>
        <taxon>Bacteria</taxon>
        <taxon>Pseudomonadati</taxon>
        <taxon>Bacteroidota</taxon>
        <taxon>Flavobacteriia</taxon>
        <taxon>Flavobacteriales</taxon>
        <taxon>Phaeocystidibacteraceae</taxon>
        <taxon>Phaeocystidibacter</taxon>
    </lineage>
</organism>
<protein>
    <submittedName>
        <fullName evidence="2">Uncharacterized protein</fullName>
    </submittedName>
</protein>
<reference evidence="2 3" key="1">
    <citation type="submission" date="2019-10" db="EMBL/GenBank/DDBJ databases">
        <title>Genome sequence of Phaeocystidibacter marisrubri JCM30614 (type strain).</title>
        <authorList>
            <person name="Bowman J.P."/>
        </authorList>
    </citation>
    <scope>NUCLEOTIDE SEQUENCE [LARGE SCALE GENOMIC DNA]</scope>
    <source>
        <strain evidence="2 3">JCM 30614</strain>
    </source>
</reference>
<gene>
    <name evidence="2" type="ORF">F8C82_09085</name>
</gene>
<keyword evidence="1" id="KW-1133">Transmembrane helix</keyword>
<proteinExistence type="predicted"/>
<feature type="transmembrane region" description="Helical" evidence="1">
    <location>
        <begin position="90"/>
        <end position="110"/>
    </location>
</feature>
<name>A0A6L3ZEN7_9FLAO</name>
<dbReference type="Proteomes" id="UP000484164">
    <property type="component" value="Unassembled WGS sequence"/>
</dbReference>
<evidence type="ECO:0000313" key="3">
    <source>
        <dbReference type="Proteomes" id="UP000484164"/>
    </source>
</evidence>
<comment type="caution">
    <text evidence="2">The sequence shown here is derived from an EMBL/GenBank/DDBJ whole genome shotgun (WGS) entry which is preliminary data.</text>
</comment>
<dbReference type="AlphaFoldDB" id="A0A6L3ZEN7"/>
<accession>A0A6L3ZEN7</accession>
<keyword evidence="3" id="KW-1185">Reference proteome</keyword>
<sequence>MKQAVHFFITLSLLFAVGVGYIFTRDGYREMDHASTAAKQSTIHLNHLESVSDFNEPVLFLPSTPHHKHFEIKAEVLETEEDEVHHAKSVFYFAQLAEILSYALILGYLINDFKRFARFLGHFTQRVSPRVSVLYGVFRL</sequence>
<keyword evidence="1" id="KW-0472">Membrane</keyword>